<dbReference type="InterPro" id="IPR045864">
    <property type="entry name" value="aa-tRNA-synth_II/BPL/LPL"/>
</dbReference>
<comment type="caution">
    <text evidence="15">The sequence shown here is derived from an EMBL/GenBank/DDBJ whole genome shotgun (WGS) entry which is preliminary data.</text>
</comment>
<dbReference type="AlphaFoldDB" id="A0A8K0KHH4"/>
<evidence type="ECO:0000256" key="6">
    <source>
        <dbReference type="ARBA" id="ARBA00022741"/>
    </source>
</evidence>
<dbReference type="GO" id="GO:0004813">
    <property type="term" value="F:alanine-tRNA ligase activity"/>
    <property type="evidence" value="ECO:0007669"/>
    <property type="project" value="UniProtKB-EC"/>
</dbReference>
<dbReference type="Gene3D" id="3.30.930.10">
    <property type="entry name" value="Bira Bifunctional Protein, Domain 2"/>
    <property type="match status" value="1"/>
</dbReference>
<dbReference type="InterPro" id="IPR018164">
    <property type="entry name" value="Ala-tRNA-synth_IIc_N"/>
</dbReference>
<keyword evidence="6" id="KW-0547">Nucleotide-binding</keyword>
<comment type="catalytic activity">
    <reaction evidence="13">
        <text>tRNA(Ala) + L-alanine + ATP = L-alanyl-tRNA(Ala) + AMP + diphosphate</text>
        <dbReference type="Rhea" id="RHEA:12540"/>
        <dbReference type="Rhea" id="RHEA-COMP:9657"/>
        <dbReference type="Rhea" id="RHEA-COMP:9923"/>
        <dbReference type="ChEBI" id="CHEBI:30616"/>
        <dbReference type="ChEBI" id="CHEBI:33019"/>
        <dbReference type="ChEBI" id="CHEBI:57972"/>
        <dbReference type="ChEBI" id="CHEBI:78442"/>
        <dbReference type="ChEBI" id="CHEBI:78497"/>
        <dbReference type="ChEBI" id="CHEBI:456215"/>
        <dbReference type="EC" id="6.1.1.7"/>
    </reaction>
</comment>
<dbReference type="PANTHER" id="PTHR11777">
    <property type="entry name" value="ALANYL-TRNA SYNTHETASE"/>
    <property type="match status" value="1"/>
</dbReference>
<dbReference type="FunFam" id="3.30.930.10:FF:000011">
    <property type="entry name" value="Alanine--tRNA ligase, cytoplasmic"/>
    <property type="match status" value="1"/>
</dbReference>
<dbReference type="GO" id="GO:0002161">
    <property type="term" value="F:aminoacyl-tRNA deacylase activity"/>
    <property type="evidence" value="ECO:0007669"/>
    <property type="project" value="TreeGrafter"/>
</dbReference>
<keyword evidence="3" id="KW-0820">tRNA-binding</keyword>
<evidence type="ECO:0000256" key="9">
    <source>
        <dbReference type="ARBA" id="ARBA00022884"/>
    </source>
</evidence>
<dbReference type="GO" id="GO:0006419">
    <property type="term" value="P:alanyl-tRNA aminoacylation"/>
    <property type="evidence" value="ECO:0007669"/>
    <property type="project" value="InterPro"/>
</dbReference>
<dbReference type="GO" id="GO:0005739">
    <property type="term" value="C:mitochondrion"/>
    <property type="evidence" value="ECO:0007669"/>
    <property type="project" value="TreeGrafter"/>
</dbReference>
<evidence type="ECO:0000256" key="11">
    <source>
        <dbReference type="ARBA" id="ARBA00023146"/>
    </source>
</evidence>
<dbReference type="InterPro" id="IPR018165">
    <property type="entry name" value="Ala-tRNA-synth_IIc_core"/>
</dbReference>
<evidence type="ECO:0000256" key="13">
    <source>
        <dbReference type="ARBA" id="ARBA00048300"/>
    </source>
</evidence>
<dbReference type="CDD" id="cd00673">
    <property type="entry name" value="AlaRS_core"/>
    <property type="match status" value="1"/>
</dbReference>
<accession>A0A8K0KHH4</accession>
<keyword evidence="10" id="KW-0648">Protein biosynthesis</keyword>
<evidence type="ECO:0000256" key="8">
    <source>
        <dbReference type="ARBA" id="ARBA00022840"/>
    </source>
</evidence>
<sequence length="494" mass="56023">MAVNWLYKPNHFRSPVYSNLFIKLSFNPVNLFSHFNHALSKYSTRPISRSTDEIREEFIKYFQNHGHKFIRSSPVVPHCDPSVTFVNAGMNQFKSVFLGINPPPAPRAVNSQKCIRVGGRHNDLEVVGSDSYHHTFFEMLGSWSFGDYFKRDACKYSWEHLTKMFALDPKRLYVTYFGGEKNTGLEPDLETREIWLEMGVPESHVLPFGVKDNFWEMGPTGPCGPCSEVHYDFHGRTLASERVNAGFPDLIELWNIVFIQYVRHENGTLSPLPCKHVDTGMGLERLACVMQGVTSTYDTDIFRPLFHAIQKITGAPAYEGKFLKDDIHGTDTAYRILADHARMITVAIADGMLPDHNHRLRRVIRRALSVSQDLLRKGSEGHKLLFEICAQTANSLESAYPGIVPRLESIKAVLAHEEQVLLNLRSHSSSQWSKLISKWPQLADVDVASSPGLVQAFEELQALVRNGVKSVNEKMAFSLYDTYGLNEDFSKAIR</sequence>
<reference evidence="15" key="2">
    <citation type="submission" date="2017-10" db="EMBL/GenBank/DDBJ databases">
        <title>Ladona fulva Genome sequencing and assembly.</title>
        <authorList>
            <person name="Murali S."/>
            <person name="Richards S."/>
            <person name="Bandaranaike D."/>
            <person name="Bellair M."/>
            <person name="Blankenburg K."/>
            <person name="Chao H."/>
            <person name="Dinh H."/>
            <person name="Doddapaneni H."/>
            <person name="Dugan-Rocha S."/>
            <person name="Elkadiri S."/>
            <person name="Gnanaolivu R."/>
            <person name="Hernandez B."/>
            <person name="Skinner E."/>
            <person name="Javaid M."/>
            <person name="Lee S."/>
            <person name="Li M."/>
            <person name="Ming W."/>
            <person name="Munidasa M."/>
            <person name="Muniz J."/>
            <person name="Nguyen L."/>
            <person name="Hughes D."/>
            <person name="Osuji N."/>
            <person name="Pu L.-L."/>
            <person name="Puazo M."/>
            <person name="Qu C."/>
            <person name="Quiroz J."/>
            <person name="Raj R."/>
            <person name="Weissenberger G."/>
            <person name="Xin Y."/>
            <person name="Zou X."/>
            <person name="Han Y."/>
            <person name="Worley K."/>
            <person name="Muzny D."/>
            <person name="Gibbs R."/>
        </authorList>
    </citation>
    <scope>NUCLEOTIDE SEQUENCE</scope>
    <source>
        <strain evidence="15">Sampled in the wild</strain>
    </source>
</reference>
<keyword evidence="4" id="KW-0436">Ligase</keyword>
<keyword evidence="11" id="KW-0030">Aminoacyl-tRNA synthetase</keyword>
<dbReference type="InterPro" id="IPR002318">
    <property type="entry name" value="Ala-tRNA-lgiase_IIc"/>
</dbReference>
<keyword evidence="9" id="KW-0694">RNA-binding</keyword>
<dbReference type="Pfam" id="PF01411">
    <property type="entry name" value="tRNA-synt_2c"/>
    <property type="match status" value="1"/>
</dbReference>
<evidence type="ECO:0000259" key="14">
    <source>
        <dbReference type="PROSITE" id="PS50860"/>
    </source>
</evidence>
<dbReference type="PRINTS" id="PR00980">
    <property type="entry name" value="TRNASYNTHALA"/>
</dbReference>
<gene>
    <name evidence="15" type="ORF">J437_LFUL015523</name>
</gene>
<comment type="similarity">
    <text evidence="1">Belongs to the class-II aminoacyl-tRNA synthetase family.</text>
</comment>
<dbReference type="EMBL" id="KZ308810">
    <property type="protein sequence ID" value="KAG8234413.1"/>
    <property type="molecule type" value="Genomic_DNA"/>
</dbReference>
<dbReference type="PANTHER" id="PTHR11777:SF39">
    <property type="entry name" value="ALANINE--TRNA LIGASE, MITOCHONDRIAL"/>
    <property type="match status" value="1"/>
</dbReference>
<dbReference type="SUPFAM" id="SSF55681">
    <property type="entry name" value="Class II aaRS and biotin synthetases"/>
    <property type="match status" value="1"/>
</dbReference>
<dbReference type="GO" id="GO:0005524">
    <property type="term" value="F:ATP binding"/>
    <property type="evidence" value="ECO:0007669"/>
    <property type="project" value="UniProtKB-KW"/>
</dbReference>
<protein>
    <recommendedName>
        <fullName evidence="2">alanine--tRNA ligase</fullName>
        <ecNumber evidence="2">6.1.1.7</ecNumber>
    </recommendedName>
    <alternativeName>
        <fullName evidence="12">Alanyl-tRNA synthetase</fullName>
    </alternativeName>
</protein>
<keyword evidence="16" id="KW-1185">Reference proteome</keyword>
<dbReference type="InterPro" id="IPR018162">
    <property type="entry name" value="Ala-tRNA-ligase_IIc_anticod-bd"/>
</dbReference>
<evidence type="ECO:0000256" key="10">
    <source>
        <dbReference type="ARBA" id="ARBA00022917"/>
    </source>
</evidence>
<evidence type="ECO:0000256" key="5">
    <source>
        <dbReference type="ARBA" id="ARBA00022723"/>
    </source>
</evidence>
<organism evidence="15 16">
    <name type="scientific">Ladona fulva</name>
    <name type="common">Scarce chaser dragonfly</name>
    <name type="synonym">Libellula fulva</name>
    <dbReference type="NCBI Taxonomy" id="123851"/>
    <lineage>
        <taxon>Eukaryota</taxon>
        <taxon>Metazoa</taxon>
        <taxon>Ecdysozoa</taxon>
        <taxon>Arthropoda</taxon>
        <taxon>Hexapoda</taxon>
        <taxon>Insecta</taxon>
        <taxon>Pterygota</taxon>
        <taxon>Palaeoptera</taxon>
        <taxon>Odonata</taxon>
        <taxon>Epiprocta</taxon>
        <taxon>Anisoptera</taxon>
        <taxon>Libelluloidea</taxon>
        <taxon>Libellulidae</taxon>
        <taxon>Ladona</taxon>
    </lineage>
</organism>
<dbReference type="SUPFAM" id="SSF101353">
    <property type="entry name" value="Putative anticodon-binding domain of alanyl-tRNA synthetase (AlaRS)"/>
    <property type="match status" value="1"/>
</dbReference>
<feature type="domain" description="Alanyl-transfer RNA synthetases family profile" evidence="14">
    <location>
        <begin position="49"/>
        <end position="494"/>
    </location>
</feature>
<keyword evidence="8" id="KW-0067">ATP-binding</keyword>
<keyword evidence="7" id="KW-0862">Zinc</keyword>
<dbReference type="PROSITE" id="PS50860">
    <property type="entry name" value="AA_TRNA_LIGASE_II_ALA"/>
    <property type="match status" value="1"/>
</dbReference>
<evidence type="ECO:0000256" key="4">
    <source>
        <dbReference type="ARBA" id="ARBA00022598"/>
    </source>
</evidence>
<dbReference type="Proteomes" id="UP000792457">
    <property type="component" value="Unassembled WGS sequence"/>
</dbReference>
<evidence type="ECO:0000256" key="12">
    <source>
        <dbReference type="ARBA" id="ARBA00032577"/>
    </source>
</evidence>
<evidence type="ECO:0000256" key="7">
    <source>
        <dbReference type="ARBA" id="ARBA00022833"/>
    </source>
</evidence>
<name>A0A8K0KHH4_LADFU</name>
<evidence type="ECO:0000313" key="15">
    <source>
        <dbReference type="EMBL" id="KAG8234413.1"/>
    </source>
</evidence>
<proteinExistence type="inferred from homology"/>
<dbReference type="OrthoDB" id="2423964at2759"/>
<evidence type="ECO:0000256" key="2">
    <source>
        <dbReference type="ARBA" id="ARBA00013168"/>
    </source>
</evidence>
<dbReference type="EC" id="6.1.1.7" evidence="2"/>
<dbReference type="GO" id="GO:0046872">
    <property type="term" value="F:metal ion binding"/>
    <property type="evidence" value="ECO:0007669"/>
    <property type="project" value="UniProtKB-KW"/>
</dbReference>
<reference evidence="15" key="1">
    <citation type="submission" date="2013-04" db="EMBL/GenBank/DDBJ databases">
        <authorList>
            <person name="Qu J."/>
            <person name="Murali S.C."/>
            <person name="Bandaranaike D."/>
            <person name="Bellair M."/>
            <person name="Blankenburg K."/>
            <person name="Chao H."/>
            <person name="Dinh H."/>
            <person name="Doddapaneni H."/>
            <person name="Downs B."/>
            <person name="Dugan-Rocha S."/>
            <person name="Elkadiri S."/>
            <person name="Gnanaolivu R.D."/>
            <person name="Hernandez B."/>
            <person name="Javaid M."/>
            <person name="Jayaseelan J.C."/>
            <person name="Lee S."/>
            <person name="Li M."/>
            <person name="Ming W."/>
            <person name="Munidasa M."/>
            <person name="Muniz J."/>
            <person name="Nguyen L."/>
            <person name="Ongeri F."/>
            <person name="Osuji N."/>
            <person name="Pu L.-L."/>
            <person name="Puazo M."/>
            <person name="Qu C."/>
            <person name="Quiroz J."/>
            <person name="Raj R."/>
            <person name="Weissenberger G."/>
            <person name="Xin Y."/>
            <person name="Zou X."/>
            <person name="Han Y."/>
            <person name="Richards S."/>
            <person name="Worley K."/>
            <person name="Muzny D."/>
            <person name="Gibbs R."/>
        </authorList>
    </citation>
    <scope>NUCLEOTIDE SEQUENCE</scope>
    <source>
        <strain evidence="15">Sampled in the wild</strain>
    </source>
</reference>
<dbReference type="InterPro" id="IPR050058">
    <property type="entry name" value="Ala-tRNA_ligase"/>
</dbReference>
<dbReference type="GO" id="GO:0000049">
    <property type="term" value="F:tRNA binding"/>
    <property type="evidence" value="ECO:0007669"/>
    <property type="project" value="UniProtKB-KW"/>
</dbReference>
<evidence type="ECO:0000256" key="1">
    <source>
        <dbReference type="ARBA" id="ARBA00008226"/>
    </source>
</evidence>
<keyword evidence="5" id="KW-0479">Metal-binding</keyword>
<evidence type="ECO:0000313" key="16">
    <source>
        <dbReference type="Proteomes" id="UP000792457"/>
    </source>
</evidence>
<evidence type="ECO:0000256" key="3">
    <source>
        <dbReference type="ARBA" id="ARBA00022555"/>
    </source>
</evidence>